<dbReference type="Pfam" id="PF05199">
    <property type="entry name" value="GMC_oxred_C"/>
    <property type="match status" value="1"/>
</dbReference>
<accession>A0AAW0BLR3</accession>
<keyword evidence="4 5" id="KW-0274">FAD</keyword>
<dbReference type="AlphaFoldDB" id="A0AAW0BLR3"/>
<dbReference type="GO" id="GO:0016614">
    <property type="term" value="F:oxidoreductase activity, acting on CH-OH group of donors"/>
    <property type="evidence" value="ECO:0007669"/>
    <property type="project" value="InterPro"/>
</dbReference>
<comment type="similarity">
    <text evidence="2">Belongs to the GMC oxidoreductase family.</text>
</comment>
<organism evidence="8 9">
    <name type="scientific">Favolaschia claudopus</name>
    <dbReference type="NCBI Taxonomy" id="2862362"/>
    <lineage>
        <taxon>Eukaryota</taxon>
        <taxon>Fungi</taxon>
        <taxon>Dikarya</taxon>
        <taxon>Basidiomycota</taxon>
        <taxon>Agaricomycotina</taxon>
        <taxon>Agaricomycetes</taxon>
        <taxon>Agaricomycetidae</taxon>
        <taxon>Agaricales</taxon>
        <taxon>Marasmiineae</taxon>
        <taxon>Mycenaceae</taxon>
        <taxon>Favolaschia</taxon>
    </lineage>
</organism>
<dbReference type="InterPro" id="IPR000172">
    <property type="entry name" value="GMC_OxRdtase_N"/>
</dbReference>
<comment type="cofactor">
    <cofactor evidence="1 5">
        <name>FAD</name>
        <dbReference type="ChEBI" id="CHEBI:57692"/>
    </cofactor>
</comment>
<dbReference type="PIRSF" id="PIRSF000137">
    <property type="entry name" value="Alcohol_oxidase"/>
    <property type="match status" value="1"/>
</dbReference>
<dbReference type="Gene3D" id="3.30.560.10">
    <property type="entry name" value="Glucose Oxidase, domain 3"/>
    <property type="match status" value="1"/>
</dbReference>
<gene>
    <name evidence="8" type="ORF">R3P38DRAFT_3191012</name>
</gene>
<feature type="region of interest" description="Disordered" evidence="6">
    <location>
        <begin position="147"/>
        <end position="171"/>
    </location>
</feature>
<dbReference type="PANTHER" id="PTHR11552:SF147">
    <property type="entry name" value="CHOLINE DEHYDROGENASE, MITOCHONDRIAL"/>
    <property type="match status" value="1"/>
</dbReference>
<keyword evidence="3" id="KW-0285">Flavoprotein</keyword>
<keyword evidence="9" id="KW-1185">Reference proteome</keyword>
<evidence type="ECO:0000256" key="4">
    <source>
        <dbReference type="ARBA" id="ARBA00022827"/>
    </source>
</evidence>
<dbReference type="EMBL" id="JAWWNJ010000029">
    <property type="protein sequence ID" value="KAK7027846.1"/>
    <property type="molecule type" value="Genomic_DNA"/>
</dbReference>
<dbReference type="GO" id="GO:0050660">
    <property type="term" value="F:flavin adenine dinucleotide binding"/>
    <property type="evidence" value="ECO:0007669"/>
    <property type="project" value="InterPro"/>
</dbReference>
<evidence type="ECO:0000256" key="5">
    <source>
        <dbReference type="PIRSR" id="PIRSR000137-2"/>
    </source>
</evidence>
<evidence type="ECO:0000259" key="7">
    <source>
        <dbReference type="PROSITE" id="PS00624"/>
    </source>
</evidence>
<protein>
    <submittedName>
        <fullName evidence="8">Aryl-alcohol oxidase-like protein</fullName>
    </submittedName>
</protein>
<feature type="binding site" evidence="5">
    <location>
        <position position="254"/>
    </location>
    <ligand>
        <name>FAD</name>
        <dbReference type="ChEBI" id="CHEBI:57692"/>
    </ligand>
</feature>
<feature type="binding site" evidence="5">
    <location>
        <position position="97"/>
    </location>
    <ligand>
        <name>FAD</name>
        <dbReference type="ChEBI" id="CHEBI:57692"/>
    </ligand>
</feature>
<name>A0AAW0BLR3_9AGAR</name>
<feature type="binding site" evidence="5">
    <location>
        <begin position="566"/>
        <end position="567"/>
    </location>
    <ligand>
        <name>FAD</name>
        <dbReference type="ChEBI" id="CHEBI:57692"/>
    </ligand>
</feature>
<dbReference type="InterPro" id="IPR036188">
    <property type="entry name" value="FAD/NAD-bd_sf"/>
</dbReference>
<dbReference type="InterPro" id="IPR012132">
    <property type="entry name" value="GMC_OxRdtase"/>
</dbReference>
<feature type="domain" description="Glucose-methanol-choline oxidoreductase N-terminal" evidence="7">
    <location>
        <begin position="294"/>
        <end position="308"/>
    </location>
</feature>
<evidence type="ECO:0000313" key="8">
    <source>
        <dbReference type="EMBL" id="KAK7027846.1"/>
    </source>
</evidence>
<dbReference type="PROSITE" id="PS00624">
    <property type="entry name" value="GMC_OXRED_2"/>
    <property type="match status" value="1"/>
</dbReference>
<sequence length="587" mass="63689">MGKTYLNPSDLPNSSYDFIVVGAGNAGGVLAARLSENPEFRVLVIEAGLSDLGPDSDVLRIPLLAARTPGTKFDWDYETTPQPGLDGRVIPFPRGHVVGGSSNTNNMVYIRGPSEDFDRLARISGDDGWSWKNLQKYIKMNERHVRPWNDRNDDEDYDPAAHGNGPLQTSLVAEPSDFDRRVIEAAEQLKGQFRYNRDLNSGDCLGVGGGNVYHVHCWIHTTVGNGARSSSSTAFLNPALQSRDNIDLLLHSHVTRLVPIGGDSNDFRMVELTQDANAQRFILTASKEVILCAGAIGTPQILQLSGIGPKHVLERAGVTQLVDLPDIGRHLQDQPMVFFHWRVNATTLSTFLRDPANIGACMAEYNDSKTGFAAGAAFFNTMVLLRLPEDSAILKEESKDPAAGPNSAHFLIPTPHNPGQVAVPTEGDWISIAAVVQSPTSEGSVEIKTASAFDHPAIDPAYFSASFDMKTMVAAFKTIAKFFSAPVWEDYIAEAAPETAALTTDEAIEAYVRKYANTLKHPVATARISKAEETRGVVGPDLAVKKVKGVRVVDASVLPFAVAGFPQAQVYILAERAAALTKERWAK</sequence>
<feature type="binding site" evidence="5">
    <location>
        <begin position="105"/>
        <end position="108"/>
    </location>
    <ligand>
        <name>FAD</name>
        <dbReference type="ChEBI" id="CHEBI:57692"/>
    </ligand>
</feature>
<evidence type="ECO:0000256" key="1">
    <source>
        <dbReference type="ARBA" id="ARBA00001974"/>
    </source>
</evidence>
<dbReference type="Proteomes" id="UP001362999">
    <property type="component" value="Unassembled WGS sequence"/>
</dbReference>
<dbReference type="Pfam" id="PF00732">
    <property type="entry name" value="GMC_oxred_N"/>
    <property type="match status" value="1"/>
</dbReference>
<dbReference type="PANTHER" id="PTHR11552">
    <property type="entry name" value="GLUCOSE-METHANOL-CHOLINE GMC OXIDOREDUCTASE"/>
    <property type="match status" value="1"/>
</dbReference>
<evidence type="ECO:0000256" key="3">
    <source>
        <dbReference type="ARBA" id="ARBA00022630"/>
    </source>
</evidence>
<comment type="caution">
    <text evidence="8">The sequence shown here is derived from an EMBL/GenBank/DDBJ whole genome shotgun (WGS) entry which is preliminary data.</text>
</comment>
<evidence type="ECO:0000313" key="9">
    <source>
        <dbReference type="Proteomes" id="UP001362999"/>
    </source>
</evidence>
<dbReference type="InterPro" id="IPR007867">
    <property type="entry name" value="GMC_OxRtase_C"/>
</dbReference>
<dbReference type="SUPFAM" id="SSF54373">
    <property type="entry name" value="FAD-linked reductases, C-terminal domain"/>
    <property type="match status" value="1"/>
</dbReference>
<evidence type="ECO:0000256" key="2">
    <source>
        <dbReference type="ARBA" id="ARBA00010790"/>
    </source>
</evidence>
<dbReference type="SUPFAM" id="SSF51905">
    <property type="entry name" value="FAD/NAD(P)-binding domain"/>
    <property type="match status" value="1"/>
</dbReference>
<evidence type="ECO:0000256" key="6">
    <source>
        <dbReference type="SAM" id="MobiDB-lite"/>
    </source>
</evidence>
<dbReference type="Gene3D" id="3.50.50.60">
    <property type="entry name" value="FAD/NAD(P)-binding domain"/>
    <property type="match status" value="1"/>
</dbReference>
<reference evidence="8 9" key="1">
    <citation type="journal article" date="2024" name="J Genomics">
        <title>Draft genome sequencing and assembly of Favolaschia claudopus CIRM-BRFM 2984 isolated from oak limbs.</title>
        <authorList>
            <person name="Navarro D."/>
            <person name="Drula E."/>
            <person name="Chaduli D."/>
            <person name="Cazenave R."/>
            <person name="Ahrendt S."/>
            <person name="Wang J."/>
            <person name="Lipzen A."/>
            <person name="Daum C."/>
            <person name="Barry K."/>
            <person name="Grigoriev I.V."/>
            <person name="Favel A."/>
            <person name="Rosso M.N."/>
            <person name="Martin F."/>
        </authorList>
    </citation>
    <scope>NUCLEOTIDE SEQUENCE [LARGE SCALE GENOMIC DNA]</scope>
    <source>
        <strain evidence="8 9">CIRM-BRFM 2984</strain>
    </source>
</reference>
<proteinExistence type="inferred from homology"/>